<evidence type="ECO:0000313" key="7">
    <source>
        <dbReference type="Proteomes" id="UP000249467"/>
    </source>
</evidence>
<comment type="caution">
    <text evidence="6">The sequence shown here is derived from an EMBL/GenBank/DDBJ whole genome shotgun (WGS) entry which is preliminary data.</text>
</comment>
<organism evidence="6 7">
    <name type="scientific">Pseudanabaena frigida</name>
    <dbReference type="NCBI Taxonomy" id="945775"/>
    <lineage>
        <taxon>Bacteria</taxon>
        <taxon>Bacillati</taxon>
        <taxon>Cyanobacteriota</taxon>
        <taxon>Cyanophyceae</taxon>
        <taxon>Pseudanabaenales</taxon>
        <taxon>Pseudanabaenaceae</taxon>
        <taxon>Pseudanabaena</taxon>
    </lineage>
</organism>
<feature type="transmembrane region" description="Helical" evidence="5">
    <location>
        <begin position="6"/>
        <end position="30"/>
    </location>
</feature>
<dbReference type="GO" id="GO:0016020">
    <property type="term" value="C:membrane"/>
    <property type="evidence" value="ECO:0007669"/>
    <property type="project" value="UniProtKB-SubCell"/>
</dbReference>
<proteinExistence type="predicted"/>
<evidence type="ECO:0000256" key="1">
    <source>
        <dbReference type="ARBA" id="ARBA00004141"/>
    </source>
</evidence>
<dbReference type="GO" id="GO:0006691">
    <property type="term" value="P:leukotriene metabolic process"/>
    <property type="evidence" value="ECO:0007669"/>
    <property type="project" value="UniProtKB-ARBA"/>
</dbReference>
<dbReference type="Gene3D" id="1.20.120.550">
    <property type="entry name" value="Membrane associated eicosanoid/glutathione metabolism-like domain"/>
    <property type="match status" value="1"/>
</dbReference>
<dbReference type="PANTHER" id="PTHR10250">
    <property type="entry name" value="MICROSOMAL GLUTATHIONE S-TRANSFERASE"/>
    <property type="match status" value="1"/>
</dbReference>
<feature type="transmembrane region" description="Helical" evidence="5">
    <location>
        <begin position="111"/>
        <end position="132"/>
    </location>
</feature>
<dbReference type="SUPFAM" id="SSF161084">
    <property type="entry name" value="MAPEG domain-like"/>
    <property type="match status" value="1"/>
</dbReference>
<dbReference type="Pfam" id="PF01124">
    <property type="entry name" value="MAPEG"/>
    <property type="match status" value="1"/>
</dbReference>
<accession>A0A2W4W9E0</accession>
<evidence type="ECO:0000256" key="3">
    <source>
        <dbReference type="ARBA" id="ARBA00022989"/>
    </source>
</evidence>
<dbReference type="InterPro" id="IPR023352">
    <property type="entry name" value="MAPEG-like_dom_sf"/>
</dbReference>
<dbReference type="GO" id="GO:0004602">
    <property type="term" value="F:glutathione peroxidase activity"/>
    <property type="evidence" value="ECO:0007669"/>
    <property type="project" value="TreeGrafter"/>
</dbReference>
<evidence type="ECO:0000256" key="4">
    <source>
        <dbReference type="ARBA" id="ARBA00023136"/>
    </source>
</evidence>
<keyword evidence="2 5" id="KW-0812">Transmembrane</keyword>
<evidence type="ECO:0000313" key="6">
    <source>
        <dbReference type="EMBL" id="PZO41436.1"/>
    </source>
</evidence>
<keyword evidence="4 5" id="KW-0472">Membrane</keyword>
<sequence length="135" mass="14873">MDIKTLVFPAIATIGALLVYFGLGIGVGVARVKYKIMPPQTTGNEDFERVYRAHQNTLEQIVIFLPCLWLFSIFVNPNWGAILGAAWIVGRIAYAWGYYIEANKRAAGNAIASLATLALMFGTLFNLVRGLFFPA</sequence>
<dbReference type="GO" id="GO:0004364">
    <property type="term" value="F:glutathione transferase activity"/>
    <property type="evidence" value="ECO:0007669"/>
    <property type="project" value="TreeGrafter"/>
</dbReference>
<name>A0A2W4W9E0_9CYAN</name>
<dbReference type="InterPro" id="IPR001129">
    <property type="entry name" value="Membr-assoc_MAPEG"/>
</dbReference>
<reference evidence="6 7" key="1">
    <citation type="submission" date="2018-04" db="EMBL/GenBank/DDBJ databases">
        <authorList>
            <person name="Go L.Y."/>
            <person name="Mitchell J.A."/>
        </authorList>
    </citation>
    <scope>NUCLEOTIDE SEQUENCE [LARGE SCALE GENOMIC DNA]</scope>
    <source>
        <strain evidence="6">ULC066bin1</strain>
    </source>
</reference>
<dbReference type="EMBL" id="QBML01000011">
    <property type="protein sequence ID" value="PZO41436.1"/>
    <property type="molecule type" value="Genomic_DNA"/>
</dbReference>
<protein>
    <submittedName>
        <fullName evidence="6">MAPEG domain-containing protein</fullName>
    </submittedName>
</protein>
<dbReference type="AlphaFoldDB" id="A0A2W4W9E0"/>
<dbReference type="Proteomes" id="UP000249467">
    <property type="component" value="Unassembled WGS sequence"/>
</dbReference>
<keyword evidence="3 5" id="KW-1133">Transmembrane helix</keyword>
<reference evidence="6 7" key="2">
    <citation type="submission" date="2018-06" db="EMBL/GenBank/DDBJ databases">
        <title>Metagenomic assembly of (sub)arctic Cyanobacteria and their associated microbiome from non-axenic cultures.</title>
        <authorList>
            <person name="Baurain D."/>
        </authorList>
    </citation>
    <scope>NUCLEOTIDE SEQUENCE [LARGE SCALE GENOMIC DNA]</scope>
    <source>
        <strain evidence="6">ULC066bin1</strain>
    </source>
</reference>
<comment type="subcellular location">
    <subcellularLocation>
        <location evidence="1">Membrane</location>
        <topology evidence="1">Multi-pass membrane protein</topology>
    </subcellularLocation>
</comment>
<evidence type="ECO:0000256" key="5">
    <source>
        <dbReference type="SAM" id="Phobius"/>
    </source>
</evidence>
<evidence type="ECO:0000256" key="2">
    <source>
        <dbReference type="ARBA" id="ARBA00022692"/>
    </source>
</evidence>
<dbReference type="PANTHER" id="PTHR10250:SF15">
    <property type="entry name" value="MICROSOMAL GLUTATHIONE S-TRANSFERASE-RELATED"/>
    <property type="match status" value="1"/>
</dbReference>
<dbReference type="InterPro" id="IPR050997">
    <property type="entry name" value="MAPEG"/>
</dbReference>
<gene>
    <name evidence="6" type="ORF">DCF19_09530</name>
</gene>